<dbReference type="InterPro" id="IPR029460">
    <property type="entry name" value="DNAPol_HHH"/>
</dbReference>
<evidence type="ECO:0000256" key="5">
    <source>
        <dbReference type="ARBA" id="ARBA00022932"/>
    </source>
</evidence>
<dbReference type="GO" id="GO:0003887">
    <property type="term" value="F:DNA-directed DNA polymerase activity"/>
    <property type="evidence" value="ECO:0007669"/>
    <property type="project" value="UniProtKB-KW"/>
</dbReference>
<keyword evidence="9" id="KW-1185">Reference proteome</keyword>
<evidence type="ECO:0000259" key="7">
    <source>
        <dbReference type="SMART" id="SM00481"/>
    </source>
</evidence>
<comment type="catalytic activity">
    <reaction evidence="6">
        <text>DNA(n) + a 2'-deoxyribonucleoside 5'-triphosphate = DNA(n+1) + diphosphate</text>
        <dbReference type="Rhea" id="RHEA:22508"/>
        <dbReference type="Rhea" id="RHEA-COMP:17339"/>
        <dbReference type="Rhea" id="RHEA-COMP:17340"/>
        <dbReference type="ChEBI" id="CHEBI:33019"/>
        <dbReference type="ChEBI" id="CHEBI:61560"/>
        <dbReference type="ChEBI" id="CHEBI:173112"/>
        <dbReference type="EC" id="2.7.7.7"/>
    </reaction>
</comment>
<proteinExistence type="predicted"/>
<dbReference type="GO" id="GO:0008408">
    <property type="term" value="F:3'-5' exonuclease activity"/>
    <property type="evidence" value="ECO:0007669"/>
    <property type="project" value="InterPro"/>
</dbReference>
<dbReference type="InterPro" id="IPR004805">
    <property type="entry name" value="DnaE2/DnaE/PolC"/>
</dbReference>
<dbReference type="Pfam" id="PF02811">
    <property type="entry name" value="PHP"/>
    <property type="match status" value="1"/>
</dbReference>
<dbReference type="NCBIfam" id="TIGR00594">
    <property type="entry name" value="polc"/>
    <property type="match status" value="1"/>
</dbReference>
<sequence length="1168" mass="129942">MIHLRTYSEYSLLYSAARASELGSFAFRQGMEALGVVDRFQLFGLPAVARALEDQQVRPLLGMTVRIAPTLEERDRRRALLQISEVSVLAQSDEGYRQLMRLASSASLDPLDLKRISEQTLFENTRGLLCLTGDREGPVEVALSQNEEQRALRSLSALIEAFGRDAVYIEMARSGQVDERERGERLQALARKIGLPIVGTSPVRHMTPPDIRLLDVLAGVEQGITLTEAAALRPRGASFHFRSREEMETLFADCPAALATTVEVADRCRAMIPSQSFAMPRYALPERMTEAQALEKLAYDRLTRRVTQPTDVYTERLRYELAVIERMGFSGYFLIVWDFMRFARRQGITTGPGRGSAAGSLVSYVLSITDVDPIVHDLLFERFLNPERVSWPDIDIDFETERRHEVVSYVAMTYGLDHVAHIGTLGTFASRAAVRDVARVLGVAAGSLQPLLDALPSIPGTTLAGALREDAALAQRVARDPTMQRVVQFALGIEGLPRHTSIHAAGVVISPRPLTDLVPLMAGADEVRVTQYAMEDVEALGLLKMDFLGLKTLTLCDRTIRYIRDVRGESVHVEALTLNEATIELLSQGDTDGCFQLESPGVKHVLREMKPRNLEDLIAVISLYRPGPMEQIPAFLRARSGTVAPRYEVPELEPILRSTFGILVYQEQIMQIASRLAGFSLGEADVLRRAVSKKKRDVLDEWRGRFLEGCASRGVIALHAERVYDLIVRFADYGFNRSHAAAYALLAVRTAALKANYRPEFMSALMNEQMARPDKLAHYASACRRAGIAVLPPDINLSGEECRPERTLSGAVAIRLSLEAIKYVGNAAVRHLLELREAGAFLSVRDLLLRSDSRVLTRRVTESLVQAGALDSLGGRNAMLYAVKQWFDERELPSSRGKTRLTKNASESALSLFDDDVREALRDNPAEAAVGKVVANDPVTLELPEQCDAWERELIGFVVSRDPFSELIMLRETARLPDLARAKERAKKEPTDVVARLLHVRQTKTRRGEPMAFLQVEDESDRAEVVLFPSLFRTLREEPTSGRLCFLQMRTDARSSGLVAMRFSYTPPEGVGVSVSSPPVALTQVVDARATSAKRLWLRIDQELDHSVESLRALREILVRYPGDVPVILSYSSGQNRLLESVRVDLSKALARELLTLLSKNAIRVTDE</sequence>
<dbReference type="SMART" id="SM00481">
    <property type="entry name" value="POLIIIAc"/>
    <property type="match status" value="1"/>
</dbReference>
<evidence type="ECO:0000313" key="8">
    <source>
        <dbReference type="EMBL" id="OPG15340.1"/>
    </source>
</evidence>
<evidence type="ECO:0000256" key="6">
    <source>
        <dbReference type="ARBA" id="ARBA00049244"/>
    </source>
</evidence>
<dbReference type="Proteomes" id="UP000190229">
    <property type="component" value="Unassembled WGS sequence"/>
</dbReference>
<comment type="caution">
    <text evidence="8">The sequence shown here is derived from an EMBL/GenBank/DDBJ whole genome shotgun (WGS) entry which is preliminary data.</text>
</comment>
<evidence type="ECO:0000256" key="3">
    <source>
        <dbReference type="ARBA" id="ARBA00022695"/>
    </source>
</evidence>
<dbReference type="PANTHER" id="PTHR32294">
    <property type="entry name" value="DNA POLYMERASE III SUBUNIT ALPHA"/>
    <property type="match status" value="1"/>
</dbReference>
<reference evidence="8 9" key="1">
    <citation type="submission" date="2017-02" db="EMBL/GenBank/DDBJ databases">
        <title>Draft genome of Acidibacillus ferrooxidans Huett2.</title>
        <authorList>
            <person name="Schopf S."/>
        </authorList>
    </citation>
    <scope>NUCLEOTIDE SEQUENCE [LARGE SCALE GENOMIC DNA]</scope>
    <source>
        <strain evidence="8 9">Huett2</strain>
    </source>
</reference>
<organism evidence="8 9">
    <name type="scientific">Ferroacidibacillus organovorans</name>
    <dbReference type="NCBI Taxonomy" id="1765683"/>
    <lineage>
        <taxon>Bacteria</taxon>
        <taxon>Bacillati</taxon>
        <taxon>Bacillota</taxon>
        <taxon>Bacilli</taxon>
        <taxon>Bacillales</taxon>
        <taxon>Alicyclobacillaceae</taxon>
        <taxon>Ferroacidibacillus</taxon>
    </lineage>
</organism>
<dbReference type="EMBL" id="MWPS01000038">
    <property type="protein sequence ID" value="OPG15340.1"/>
    <property type="molecule type" value="Genomic_DNA"/>
</dbReference>
<gene>
    <name evidence="8" type="ORF">B2M26_12840</name>
</gene>
<dbReference type="Gene3D" id="3.20.20.140">
    <property type="entry name" value="Metal-dependent hydrolases"/>
    <property type="match status" value="1"/>
</dbReference>
<evidence type="ECO:0000256" key="1">
    <source>
        <dbReference type="ARBA" id="ARBA00012417"/>
    </source>
</evidence>
<dbReference type="NCBIfam" id="NF004226">
    <property type="entry name" value="PRK05673.1"/>
    <property type="match status" value="1"/>
</dbReference>
<dbReference type="InterPro" id="IPR040982">
    <property type="entry name" value="DNA_pol3_finger"/>
</dbReference>
<evidence type="ECO:0000313" key="9">
    <source>
        <dbReference type="Proteomes" id="UP000190229"/>
    </source>
</evidence>
<dbReference type="InterPro" id="IPR004013">
    <property type="entry name" value="PHP_dom"/>
</dbReference>
<dbReference type="InterPro" id="IPR041931">
    <property type="entry name" value="DNA_pol3_alpha_thumb_dom"/>
</dbReference>
<dbReference type="SUPFAM" id="SSF89550">
    <property type="entry name" value="PHP domain-like"/>
    <property type="match status" value="1"/>
</dbReference>
<dbReference type="InterPro" id="IPR016195">
    <property type="entry name" value="Pol/histidinol_Pase-like"/>
</dbReference>
<dbReference type="EC" id="2.7.7.7" evidence="1"/>
<dbReference type="Pfam" id="PF14579">
    <property type="entry name" value="HHH_6"/>
    <property type="match status" value="1"/>
</dbReference>
<dbReference type="Pfam" id="PF17657">
    <property type="entry name" value="DNA_pol3_finger"/>
    <property type="match status" value="1"/>
</dbReference>
<name>A0A1V4ER63_9BACL</name>
<accession>A0A1V4ER63</accession>
<dbReference type="Gene3D" id="1.10.10.1600">
    <property type="entry name" value="Bacterial DNA polymerase III alpha subunit, thumb domain"/>
    <property type="match status" value="1"/>
</dbReference>
<keyword evidence="3" id="KW-0548">Nucleotidyltransferase</keyword>
<dbReference type="Gene3D" id="1.10.150.870">
    <property type="match status" value="1"/>
</dbReference>
<feature type="domain" description="Polymerase/histidinol phosphatase N-terminal" evidence="7">
    <location>
        <begin position="2"/>
        <end position="69"/>
    </location>
</feature>
<dbReference type="InterPro" id="IPR003141">
    <property type="entry name" value="Pol/His_phosphatase_N"/>
</dbReference>
<keyword evidence="2" id="KW-0808">Transferase</keyword>
<protein>
    <recommendedName>
        <fullName evidence="1">DNA-directed DNA polymerase</fullName>
        <ecNumber evidence="1">2.7.7.7</ecNumber>
    </recommendedName>
</protein>
<dbReference type="RefSeq" id="WP_079291620.1">
    <property type="nucleotide sequence ID" value="NZ_MWPS01000038.1"/>
</dbReference>
<keyword evidence="4" id="KW-0235">DNA replication</keyword>
<dbReference type="InterPro" id="IPR011708">
    <property type="entry name" value="DNA_pol3_alpha_NTPase_dom"/>
</dbReference>
<dbReference type="PANTHER" id="PTHR32294:SF0">
    <property type="entry name" value="DNA POLYMERASE III SUBUNIT ALPHA"/>
    <property type="match status" value="1"/>
</dbReference>
<dbReference type="Pfam" id="PF07733">
    <property type="entry name" value="DNA_pol3_alpha"/>
    <property type="match status" value="1"/>
</dbReference>
<dbReference type="CDD" id="cd04485">
    <property type="entry name" value="DnaE_OBF"/>
    <property type="match status" value="1"/>
</dbReference>
<dbReference type="AlphaFoldDB" id="A0A1V4ER63"/>
<dbReference type="GO" id="GO:0006260">
    <property type="term" value="P:DNA replication"/>
    <property type="evidence" value="ECO:0007669"/>
    <property type="project" value="UniProtKB-KW"/>
</dbReference>
<evidence type="ECO:0000256" key="2">
    <source>
        <dbReference type="ARBA" id="ARBA00022679"/>
    </source>
</evidence>
<keyword evidence="5" id="KW-0239">DNA-directed DNA polymerase</keyword>
<evidence type="ECO:0000256" key="4">
    <source>
        <dbReference type="ARBA" id="ARBA00022705"/>
    </source>
</evidence>